<keyword evidence="2" id="KW-1185">Reference proteome</keyword>
<dbReference type="RefSeq" id="XP_062659270.1">
    <property type="nucleotide sequence ID" value="XM_062800086.1"/>
</dbReference>
<dbReference type="EMBL" id="JAUEPN010000004">
    <property type="protein sequence ID" value="KAK3295756.1"/>
    <property type="molecule type" value="Genomic_DNA"/>
</dbReference>
<dbReference type="Proteomes" id="UP001278766">
    <property type="component" value="Unassembled WGS sequence"/>
</dbReference>
<proteinExistence type="predicted"/>
<feature type="non-terminal residue" evidence="1">
    <location>
        <position position="83"/>
    </location>
</feature>
<dbReference type="GeneID" id="87837034"/>
<name>A0AAE0LS21_9PEZI</name>
<gene>
    <name evidence="1" type="ORF">B0H64DRAFT_298200</name>
</gene>
<protein>
    <submittedName>
        <fullName evidence="1">Uncharacterized protein</fullName>
    </submittedName>
</protein>
<sequence>TSVFVSSLPRPIPAKLCKVMPPMLQAARPVEAVTAIRSGSRTNFFLSSWIMARMSTDFPVPAGPVKKTLWPLSTTRLFTWRCS</sequence>
<evidence type="ECO:0000313" key="2">
    <source>
        <dbReference type="Proteomes" id="UP001278766"/>
    </source>
</evidence>
<organism evidence="1 2">
    <name type="scientific">Chaetomium fimeti</name>
    <dbReference type="NCBI Taxonomy" id="1854472"/>
    <lineage>
        <taxon>Eukaryota</taxon>
        <taxon>Fungi</taxon>
        <taxon>Dikarya</taxon>
        <taxon>Ascomycota</taxon>
        <taxon>Pezizomycotina</taxon>
        <taxon>Sordariomycetes</taxon>
        <taxon>Sordariomycetidae</taxon>
        <taxon>Sordariales</taxon>
        <taxon>Chaetomiaceae</taxon>
        <taxon>Chaetomium</taxon>
    </lineage>
</organism>
<accession>A0AAE0LS21</accession>
<reference evidence="1" key="2">
    <citation type="submission" date="2023-06" db="EMBL/GenBank/DDBJ databases">
        <authorList>
            <consortium name="Lawrence Berkeley National Laboratory"/>
            <person name="Haridas S."/>
            <person name="Hensen N."/>
            <person name="Bonometti L."/>
            <person name="Westerberg I."/>
            <person name="Brannstrom I.O."/>
            <person name="Guillou S."/>
            <person name="Cros-Aarteil S."/>
            <person name="Calhoun S."/>
            <person name="Kuo A."/>
            <person name="Mondo S."/>
            <person name="Pangilinan J."/>
            <person name="Riley R."/>
            <person name="Labutti K."/>
            <person name="Andreopoulos B."/>
            <person name="Lipzen A."/>
            <person name="Chen C."/>
            <person name="Yanf M."/>
            <person name="Daum C."/>
            <person name="Ng V."/>
            <person name="Clum A."/>
            <person name="Steindorff A."/>
            <person name="Ohm R."/>
            <person name="Martin F."/>
            <person name="Silar P."/>
            <person name="Natvig D."/>
            <person name="Lalanne C."/>
            <person name="Gautier V."/>
            <person name="Ament-Velasquez S.L."/>
            <person name="Kruys A."/>
            <person name="Hutchinson M.I."/>
            <person name="Powell A.J."/>
            <person name="Barry K."/>
            <person name="Miller A.N."/>
            <person name="Grigoriev I.V."/>
            <person name="Debuchy R."/>
            <person name="Gladieux P."/>
            <person name="Thoren M.H."/>
            <person name="Johannesson H."/>
        </authorList>
    </citation>
    <scope>NUCLEOTIDE SEQUENCE</scope>
    <source>
        <strain evidence="1">CBS 168.71</strain>
    </source>
</reference>
<dbReference type="AlphaFoldDB" id="A0AAE0LS21"/>
<reference evidence="1" key="1">
    <citation type="journal article" date="2023" name="Mol. Phylogenet. Evol.">
        <title>Genome-scale phylogeny and comparative genomics of the fungal order Sordariales.</title>
        <authorList>
            <person name="Hensen N."/>
            <person name="Bonometti L."/>
            <person name="Westerberg I."/>
            <person name="Brannstrom I.O."/>
            <person name="Guillou S."/>
            <person name="Cros-Aarteil S."/>
            <person name="Calhoun S."/>
            <person name="Haridas S."/>
            <person name="Kuo A."/>
            <person name="Mondo S."/>
            <person name="Pangilinan J."/>
            <person name="Riley R."/>
            <person name="LaButti K."/>
            <person name="Andreopoulos B."/>
            <person name="Lipzen A."/>
            <person name="Chen C."/>
            <person name="Yan M."/>
            <person name="Daum C."/>
            <person name="Ng V."/>
            <person name="Clum A."/>
            <person name="Steindorff A."/>
            <person name="Ohm R.A."/>
            <person name="Martin F."/>
            <person name="Silar P."/>
            <person name="Natvig D.O."/>
            <person name="Lalanne C."/>
            <person name="Gautier V."/>
            <person name="Ament-Velasquez S.L."/>
            <person name="Kruys A."/>
            <person name="Hutchinson M.I."/>
            <person name="Powell A.J."/>
            <person name="Barry K."/>
            <person name="Miller A.N."/>
            <person name="Grigoriev I.V."/>
            <person name="Debuchy R."/>
            <person name="Gladieux P."/>
            <person name="Hiltunen Thoren M."/>
            <person name="Johannesson H."/>
        </authorList>
    </citation>
    <scope>NUCLEOTIDE SEQUENCE</scope>
    <source>
        <strain evidence="1">CBS 168.71</strain>
    </source>
</reference>
<feature type="non-terminal residue" evidence="1">
    <location>
        <position position="1"/>
    </location>
</feature>
<comment type="caution">
    <text evidence="1">The sequence shown here is derived from an EMBL/GenBank/DDBJ whole genome shotgun (WGS) entry which is preliminary data.</text>
</comment>
<evidence type="ECO:0000313" key="1">
    <source>
        <dbReference type="EMBL" id="KAK3295756.1"/>
    </source>
</evidence>